<protein>
    <submittedName>
        <fullName evidence="5">Unannotated protein</fullName>
    </submittedName>
</protein>
<dbReference type="PANTHER" id="PTHR30055">
    <property type="entry name" value="HTH-TYPE TRANSCRIPTIONAL REGULATOR RUTR"/>
    <property type="match status" value="1"/>
</dbReference>
<dbReference type="Pfam" id="PF16859">
    <property type="entry name" value="TetR_C_11"/>
    <property type="match status" value="1"/>
</dbReference>
<evidence type="ECO:0000256" key="3">
    <source>
        <dbReference type="ARBA" id="ARBA00023163"/>
    </source>
</evidence>
<organism evidence="5">
    <name type="scientific">freshwater metagenome</name>
    <dbReference type="NCBI Taxonomy" id="449393"/>
    <lineage>
        <taxon>unclassified sequences</taxon>
        <taxon>metagenomes</taxon>
        <taxon>ecological metagenomes</taxon>
    </lineage>
</organism>
<dbReference type="PANTHER" id="PTHR30055:SF234">
    <property type="entry name" value="HTH-TYPE TRANSCRIPTIONAL REGULATOR BETI"/>
    <property type="match status" value="1"/>
</dbReference>
<keyword evidence="2" id="KW-0238">DNA-binding</keyword>
<sequence length="211" mass="22927">MTQLTDGSGDRYPSGRRKQPLGIRTGGAAWNQVHQELAVVALHFLTERGYGGMAMDDVAEGAGVAKRTIYRHYPAKIELGVAAVRQMPTYGEFEPAEGPMEQQLRAYIGWTYAIEASLPLVLATAIAHSGSDPQLLAAVREHVLIPREAAFAAHLKRGQDTGEIKADIKPAAVSALSTGMQFDHFTGLHPWSSDESGTDYAMSIIWPMLRP</sequence>
<keyword evidence="3" id="KW-0804">Transcription</keyword>
<evidence type="ECO:0000256" key="1">
    <source>
        <dbReference type="ARBA" id="ARBA00023015"/>
    </source>
</evidence>
<dbReference type="PROSITE" id="PS50977">
    <property type="entry name" value="HTH_TETR_2"/>
    <property type="match status" value="1"/>
</dbReference>
<dbReference type="InterPro" id="IPR011075">
    <property type="entry name" value="TetR_C"/>
</dbReference>
<proteinExistence type="predicted"/>
<evidence type="ECO:0000259" key="4">
    <source>
        <dbReference type="PROSITE" id="PS50977"/>
    </source>
</evidence>
<dbReference type="GO" id="GO:0003700">
    <property type="term" value="F:DNA-binding transcription factor activity"/>
    <property type="evidence" value="ECO:0007669"/>
    <property type="project" value="TreeGrafter"/>
</dbReference>
<feature type="domain" description="HTH tetR-type" evidence="4">
    <location>
        <begin position="31"/>
        <end position="91"/>
    </location>
</feature>
<evidence type="ECO:0000256" key="2">
    <source>
        <dbReference type="ARBA" id="ARBA00023125"/>
    </source>
</evidence>
<dbReference type="Pfam" id="PF00440">
    <property type="entry name" value="TetR_N"/>
    <property type="match status" value="1"/>
</dbReference>
<dbReference type="Gene3D" id="1.10.357.10">
    <property type="entry name" value="Tetracycline Repressor, domain 2"/>
    <property type="match status" value="1"/>
</dbReference>
<accession>A0A6J7M0V7</accession>
<dbReference type="InterPro" id="IPR050109">
    <property type="entry name" value="HTH-type_TetR-like_transc_reg"/>
</dbReference>
<dbReference type="SUPFAM" id="SSF46689">
    <property type="entry name" value="Homeodomain-like"/>
    <property type="match status" value="1"/>
</dbReference>
<dbReference type="PRINTS" id="PR00455">
    <property type="entry name" value="HTHTETR"/>
</dbReference>
<dbReference type="EMBL" id="CAFBNE010000213">
    <property type="protein sequence ID" value="CAB4972313.1"/>
    <property type="molecule type" value="Genomic_DNA"/>
</dbReference>
<dbReference type="AlphaFoldDB" id="A0A6J7M0V7"/>
<dbReference type="SUPFAM" id="SSF48498">
    <property type="entry name" value="Tetracyclin repressor-like, C-terminal domain"/>
    <property type="match status" value="1"/>
</dbReference>
<dbReference type="InterPro" id="IPR009057">
    <property type="entry name" value="Homeodomain-like_sf"/>
</dbReference>
<name>A0A6J7M0V7_9ZZZZ</name>
<evidence type="ECO:0000313" key="5">
    <source>
        <dbReference type="EMBL" id="CAB4972313.1"/>
    </source>
</evidence>
<dbReference type="Gene3D" id="1.10.10.60">
    <property type="entry name" value="Homeodomain-like"/>
    <property type="match status" value="1"/>
</dbReference>
<dbReference type="GO" id="GO:0000976">
    <property type="term" value="F:transcription cis-regulatory region binding"/>
    <property type="evidence" value="ECO:0007669"/>
    <property type="project" value="TreeGrafter"/>
</dbReference>
<keyword evidence="1" id="KW-0805">Transcription regulation</keyword>
<dbReference type="InterPro" id="IPR001647">
    <property type="entry name" value="HTH_TetR"/>
</dbReference>
<reference evidence="5" key="1">
    <citation type="submission" date="2020-05" db="EMBL/GenBank/DDBJ databases">
        <authorList>
            <person name="Chiriac C."/>
            <person name="Salcher M."/>
            <person name="Ghai R."/>
            <person name="Kavagutti S V."/>
        </authorList>
    </citation>
    <scope>NUCLEOTIDE SEQUENCE</scope>
</reference>
<gene>
    <name evidence="5" type="ORF">UFOPK3772_03482</name>
</gene>
<dbReference type="InterPro" id="IPR036271">
    <property type="entry name" value="Tet_transcr_reg_TetR-rel_C_sf"/>
</dbReference>